<feature type="compositionally biased region" description="Basic residues" evidence="1">
    <location>
        <begin position="180"/>
        <end position="189"/>
    </location>
</feature>
<evidence type="ECO:0000313" key="3">
    <source>
        <dbReference type="EMBL" id="TFJ81272.1"/>
    </source>
</evidence>
<protein>
    <submittedName>
        <fullName evidence="3">Uncharacterized protein</fullName>
    </submittedName>
</protein>
<name>A0A4D9CQ43_9STRA</name>
<comment type="caution">
    <text evidence="3">The sequence shown here is derived from an EMBL/GenBank/DDBJ whole genome shotgun (WGS) entry which is preliminary data.</text>
</comment>
<feature type="compositionally biased region" description="Basic residues" evidence="1">
    <location>
        <begin position="84"/>
        <end position="94"/>
    </location>
</feature>
<feature type="region of interest" description="Disordered" evidence="1">
    <location>
        <begin position="451"/>
        <end position="470"/>
    </location>
</feature>
<keyword evidence="4" id="KW-1185">Reference proteome</keyword>
<organism evidence="3 4">
    <name type="scientific">Nannochloropsis salina CCMP1776</name>
    <dbReference type="NCBI Taxonomy" id="1027361"/>
    <lineage>
        <taxon>Eukaryota</taxon>
        <taxon>Sar</taxon>
        <taxon>Stramenopiles</taxon>
        <taxon>Ochrophyta</taxon>
        <taxon>Eustigmatophyceae</taxon>
        <taxon>Eustigmatales</taxon>
        <taxon>Monodopsidaceae</taxon>
        <taxon>Microchloropsis</taxon>
        <taxon>Microchloropsis salina</taxon>
    </lineage>
</organism>
<accession>A0A4D9CQ43</accession>
<feature type="compositionally biased region" description="Gly residues" evidence="1">
    <location>
        <begin position="669"/>
        <end position="683"/>
    </location>
</feature>
<keyword evidence="2" id="KW-0472">Membrane</keyword>
<gene>
    <name evidence="3" type="ORF">NSK_007233</name>
</gene>
<feature type="region of interest" description="Disordered" evidence="1">
    <location>
        <begin position="667"/>
        <end position="698"/>
    </location>
</feature>
<feature type="compositionally biased region" description="Basic residues" evidence="1">
    <location>
        <begin position="689"/>
        <end position="698"/>
    </location>
</feature>
<dbReference type="AlphaFoldDB" id="A0A4D9CQ43"/>
<keyword evidence="2" id="KW-0812">Transmembrane</keyword>
<evidence type="ECO:0000256" key="1">
    <source>
        <dbReference type="SAM" id="MobiDB-lite"/>
    </source>
</evidence>
<dbReference type="Proteomes" id="UP000355283">
    <property type="component" value="Unassembled WGS sequence"/>
</dbReference>
<feature type="compositionally biased region" description="Acidic residues" evidence="1">
    <location>
        <begin position="25"/>
        <end position="36"/>
    </location>
</feature>
<sequence>MTDIISPGRRWEGEEEFDGALHGEMEDDQLPEEGEENVTLLGSESSPARPALPSFFIPRPPTGHAQHIQPWEIEQGPPDSTHGSHIHHGKRMFNRPRGPSPHTEAKCLFPLASTLLGGQGAAAGGGSGTHAAGTLGILPVKSGGACSASPTSSDSSVCSSRNCGETTPALEGLVSSSPQKRTRTLTSHHRRRRHGRTFLFVFTGLSVAIIVLLSLVAVLYISLHRHARSTRLGNVLAIIEGADYIPVVNSLHSESSDFSRRAGRALVEVEGGKEDGLVRARAGEELLPARTGPATEGVEQGGREEGLEDGGEVTEEGATEAESVRDLVPTMGQSLITSQSASRGSVKLAAAKEESGEEGGREEGEGGKRGRRGEKAEGADEGDVLDEEVEFRMGKRRSFHPLPPPAKMCSATYKMNLSEEQAQLIDLDNFDQELLGTIMVRLCNCGCAQDGETDPPAPSFSSRPHPIAPPPPPRVDSLTLMSEILRGAHVVIENDRGAFYSWFVRMQDSYRRTSSHLSTVPMYGIDQGSVLRTILTGRTGDGDTWMQFEGAGWDPFRRPFESFLHALNFIQYRITGRQVGPLGTSAFTDQRPVQLHFDGCASDGQDILGLLFRQLDAEDPAGKGPSPTLAGLVERVGRQGRRLMASFAPFSAVSAFRSTLRETDVASTGLGGAAGGGSGGRGRAGGDRKLRRVNRHFS</sequence>
<feature type="region of interest" description="Disordered" evidence="1">
    <location>
        <begin position="168"/>
        <end position="189"/>
    </location>
</feature>
<proteinExistence type="predicted"/>
<feature type="compositionally biased region" description="Basic and acidic residues" evidence="1">
    <location>
        <begin position="350"/>
        <end position="378"/>
    </location>
</feature>
<dbReference type="OrthoDB" id="64880at2759"/>
<evidence type="ECO:0000313" key="4">
    <source>
        <dbReference type="Proteomes" id="UP000355283"/>
    </source>
</evidence>
<keyword evidence="2" id="KW-1133">Transmembrane helix</keyword>
<evidence type="ECO:0000256" key="2">
    <source>
        <dbReference type="SAM" id="Phobius"/>
    </source>
</evidence>
<feature type="compositionally biased region" description="Polar residues" evidence="1">
    <location>
        <begin position="331"/>
        <end position="343"/>
    </location>
</feature>
<feature type="region of interest" description="Disordered" evidence="1">
    <location>
        <begin position="283"/>
        <end position="387"/>
    </location>
</feature>
<reference evidence="3 4" key="1">
    <citation type="submission" date="2019-01" db="EMBL/GenBank/DDBJ databases">
        <title>Nuclear Genome Assembly of the Microalgal Biofuel strain Nannochloropsis salina CCMP1776.</title>
        <authorList>
            <person name="Hovde B."/>
        </authorList>
    </citation>
    <scope>NUCLEOTIDE SEQUENCE [LARGE SCALE GENOMIC DNA]</scope>
    <source>
        <strain evidence="3 4">CCMP1776</strain>
    </source>
</reference>
<feature type="region of interest" description="Disordered" evidence="1">
    <location>
        <begin position="1"/>
        <end position="102"/>
    </location>
</feature>
<dbReference type="EMBL" id="SDOX01000128">
    <property type="protein sequence ID" value="TFJ81272.1"/>
    <property type="molecule type" value="Genomic_DNA"/>
</dbReference>
<feature type="compositionally biased region" description="Acidic residues" evidence="1">
    <location>
        <begin position="306"/>
        <end position="319"/>
    </location>
</feature>
<feature type="transmembrane region" description="Helical" evidence="2">
    <location>
        <begin position="198"/>
        <end position="221"/>
    </location>
</feature>